<dbReference type="Gene3D" id="3.60.110.10">
    <property type="entry name" value="Carbon-nitrogen hydrolase"/>
    <property type="match status" value="1"/>
</dbReference>
<gene>
    <name evidence="2" type="ORF">BLNAU_2727</name>
</gene>
<evidence type="ECO:0000259" key="1">
    <source>
        <dbReference type="Pfam" id="PF00795"/>
    </source>
</evidence>
<dbReference type="Pfam" id="PF00795">
    <property type="entry name" value="CN_hydrolase"/>
    <property type="match status" value="1"/>
</dbReference>
<sequence length="502" mass="55208">MDKQISSMFKLAPARFESNSLLVLPEYGFFPSQKSKRLYSMFCQTLPGVGSSILDGACFNRHTSKPEPCSKLITLLAQQAKNHKVNIVAHYPHLESIENPFTLSLQHFFLSSQILIDDKGILIGVTHKHNLYGSERALLDSPPADTLRVDSWTTDMFDDNSRVPTRVGLVTCADMLYPSTSRRIQKSNVNVVAFSSSWMNFGFLPLLHATAFIAGISHASNITIANANEASHWFVRGGGIVIRGACSPCFFSPSIPGQVNALISEEKQTFQSVRQSLASSRPDNLGETQAQFIKLNCPYTSISLLLTQSLTQSTLSYTFSQDNIRYELQGNVSVEAIGSFDSPSSLEFVVGFFQPGFILKSPSSSQMNSNLTIGFVGLLPSLNSTQPGYVYPLFNTLPLSPAVGVKSIKIDATVRVYQSQSAPLNFSIASFPSVSENADASPMSPTFFEFSTTTSPLRFHSQAQSFRSQLHISPSQRTDSDDDKNERAFLAAFSMFQIENNT</sequence>
<protein>
    <recommendedName>
        <fullName evidence="1">CN hydrolase domain-containing protein</fullName>
    </recommendedName>
</protein>
<evidence type="ECO:0000313" key="2">
    <source>
        <dbReference type="EMBL" id="KAK2962484.1"/>
    </source>
</evidence>
<dbReference type="InterPro" id="IPR036526">
    <property type="entry name" value="C-N_Hydrolase_sf"/>
</dbReference>
<dbReference type="InterPro" id="IPR003010">
    <property type="entry name" value="C-N_Hydrolase"/>
</dbReference>
<keyword evidence="3" id="KW-1185">Reference proteome</keyword>
<feature type="domain" description="CN hydrolase" evidence="1">
    <location>
        <begin position="19"/>
        <end position="205"/>
    </location>
</feature>
<name>A0ABQ9YFI2_9EUKA</name>
<proteinExistence type="predicted"/>
<dbReference type="Proteomes" id="UP001281761">
    <property type="component" value="Unassembled WGS sequence"/>
</dbReference>
<comment type="caution">
    <text evidence="2">The sequence shown here is derived from an EMBL/GenBank/DDBJ whole genome shotgun (WGS) entry which is preliminary data.</text>
</comment>
<organism evidence="2 3">
    <name type="scientific">Blattamonas nauphoetae</name>
    <dbReference type="NCBI Taxonomy" id="2049346"/>
    <lineage>
        <taxon>Eukaryota</taxon>
        <taxon>Metamonada</taxon>
        <taxon>Preaxostyla</taxon>
        <taxon>Oxymonadida</taxon>
        <taxon>Blattamonas</taxon>
    </lineage>
</organism>
<dbReference type="SUPFAM" id="SSF56317">
    <property type="entry name" value="Carbon-nitrogen hydrolase"/>
    <property type="match status" value="1"/>
</dbReference>
<reference evidence="2 3" key="1">
    <citation type="journal article" date="2022" name="bioRxiv">
        <title>Genomics of Preaxostyla Flagellates Illuminates Evolutionary Transitions and the Path Towards Mitochondrial Loss.</title>
        <authorList>
            <person name="Novak L.V.F."/>
            <person name="Treitli S.C."/>
            <person name="Pyrih J."/>
            <person name="Halakuc P."/>
            <person name="Pipaliya S.V."/>
            <person name="Vacek V."/>
            <person name="Brzon O."/>
            <person name="Soukal P."/>
            <person name="Eme L."/>
            <person name="Dacks J.B."/>
            <person name="Karnkowska A."/>
            <person name="Elias M."/>
            <person name="Hampl V."/>
        </authorList>
    </citation>
    <scope>NUCLEOTIDE SEQUENCE [LARGE SCALE GENOMIC DNA]</scope>
    <source>
        <strain evidence="2">NAU3</strain>
        <tissue evidence="2">Gut</tissue>
    </source>
</reference>
<evidence type="ECO:0000313" key="3">
    <source>
        <dbReference type="Proteomes" id="UP001281761"/>
    </source>
</evidence>
<accession>A0ABQ9YFI2</accession>
<dbReference type="EMBL" id="JARBJD010000011">
    <property type="protein sequence ID" value="KAK2962484.1"/>
    <property type="molecule type" value="Genomic_DNA"/>
</dbReference>